<keyword evidence="1" id="KW-0489">Methyltransferase</keyword>
<proteinExistence type="predicted"/>
<accession>A0A7T5UHD9</accession>
<dbReference type="PANTHER" id="PTHR43861">
    <property type="entry name" value="TRANS-ACONITATE 2-METHYLTRANSFERASE-RELATED"/>
    <property type="match status" value="1"/>
</dbReference>
<evidence type="ECO:0000313" key="2">
    <source>
        <dbReference type="Proteomes" id="UP000595362"/>
    </source>
</evidence>
<dbReference type="AlphaFoldDB" id="A0A7T5UHD9"/>
<sequence length="343" mass="39097">MKRIYSKPSSDISKESLVIADQDQELQKIVAETTALLQSYPPRSTCLLCAHSLADSATFQHRGVLFYECGRCHHVQSRNDPDEHYEQTVSKVLGYEGVYPALDMENYKRRCDRIYQPKADWLFDALHESGKNPAKLSWCDIGCGTGSFLYALKQSGCTSLYGIDRDEHNLKIAQDILGDDTVARHTGSFAQALRKKEADIYSAFFVLEHVKEASEAIEALKNLPQGCFFAFSVPTMGLITLFESVLPNHYPRNLDGMMHTQIYTEDSIRYLLDQSNLEPVSEWIFGQDAIDIHRFLSINLKKLYPPSLYERMQEKLIPLIDPLQTAIDRGHFSDARHILAIRR</sequence>
<protein>
    <submittedName>
        <fullName evidence="1">Class I SAM-dependent methyltransferase</fullName>
    </submittedName>
</protein>
<dbReference type="EMBL" id="CP066681">
    <property type="protein sequence ID" value="QQG36325.1"/>
    <property type="molecule type" value="Genomic_DNA"/>
</dbReference>
<dbReference type="Gene3D" id="3.40.50.150">
    <property type="entry name" value="Vaccinia Virus protein VP39"/>
    <property type="match status" value="1"/>
</dbReference>
<dbReference type="InterPro" id="IPR029063">
    <property type="entry name" value="SAM-dependent_MTases_sf"/>
</dbReference>
<dbReference type="Pfam" id="PF13489">
    <property type="entry name" value="Methyltransf_23"/>
    <property type="match status" value="1"/>
</dbReference>
<dbReference type="Proteomes" id="UP000595362">
    <property type="component" value="Chromosome"/>
</dbReference>
<reference evidence="1 2" key="1">
    <citation type="submission" date="2020-07" db="EMBL/GenBank/DDBJ databases">
        <title>Huge and variable diversity of episymbiotic CPR bacteria and DPANN archaea in groundwater ecosystems.</title>
        <authorList>
            <person name="He C.Y."/>
            <person name="Keren R."/>
            <person name="Whittaker M."/>
            <person name="Farag I.F."/>
            <person name="Doudna J."/>
            <person name="Cate J.H.D."/>
            <person name="Banfield J.F."/>
        </authorList>
    </citation>
    <scope>NUCLEOTIDE SEQUENCE [LARGE SCALE GENOMIC DNA]</scope>
    <source>
        <strain evidence="1">NC_groundwater_70_Ag_B-0.1um_54_66</strain>
    </source>
</reference>
<dbReference type="PANTHER" id="PTHR43861:SF6">
    <property type="entry name" value="METHYLTRANSFERASE TYPE 11"/>
    <property type="match status" value="1"/>
</dbReference>
<keyword evidence="1" id="KW-0808">Transferase</keyword>
<dbReference type="GO" id="GO:0032259">
    <property type="term" value="P:methylation"/>
    <property type="evidence" value="ECO:0007669"/>
    <property type="project" value="UniProtKB-KW"/>
</dbReference>
<evidence type="ECO:0000313" key="1">
    <source>
        <dbReference type="EMBL" id="QQG36325.1"/>
    </source>
</evidence>
<dbReference type="GO" id="GO:0008168">
    <property type="term" value="F:methyltransferase activity"/>
    <property type="evidence" value="ECO:0007669"/>
    <property type="project" value="UniProtKB-KW"/>
</dbReference>
<gene>
    <name evidence="1" type="ORF">HYS17_00595</name>
</gene>
<organism evidence="1 2">
    <name type="scientific">Micavibrio aeruginosavorus</name>
    <dbReference type="NCBI Taxonomy" id="349221"/>
    <lineage>
        <taxon>Bacteria</taxon>
        <taxon>Pseudomonadati</taxon>
        <taxon>Bdellovibrionota</taxon>
        <taxon>Bdellovibrionia</taxon>
        <taxon>Bdellovibrionales</taxon>
        <taxon>Pseudobdellovibrionaceae</taxon>
        <taxon>Micavibrio</taxon>
    </lineage>
</organism>
<dbReference type="SUPFAM" id="SSF53335">
    <property type="entry name" value="S-adenosyl-L-methionine-dependent methyltransferases"/>
    <property type="match status" value="1"/>
</dbReference>
<dbReference type="CDD" id="cd02440">
    <property type="entry name" value="AdoMet_MTases"/>
    <property type="match status" value="1"/>
</dbReference>
<name>A0A7T5UHD9_9BACT</name>